<keyword evidence="2" id="KW-1185">Reference proteome</keyword>
<reference evidence="2" key="1">
    <citation type="journal article" date="2019" name="Int. J. Syst. Evol. Microbiol.">
        <title>The Global Catalogue of Microorganisms (GCM) 10K type strain sequencing project: providing services to taxonomists for standard genome sequencing and annotation.</title>
        <authorList>
            <consortium name="The Broad Institute Genomics Platform"/>
            <consortium name="The Broad Institute Genome Sequencing Center for Infectious Disease"/>
            <person name="Wu L."/>
            <person name="Ma J."/>
        </authorList>
    </citation>
    <scope>NUCLEOTIDE SEQUENCE [LARGE SCALE GENOMIC DNA]</scope>
    <source>
        <strain evidence="2">KLKA75</strain>
    </source>
</reference>
<comment type="caution">
    <text evidence="1">The sequence shown here is derived from an EMBL/GenBank/DDBJ whole genome shotgun (WGS) entry which is preliminary data.</text>
</comment>
<protein>
    <submittedName>
        <fullName evidence="1">Uncharacterized protein</fullName>
    </submittedName>
</protein>
<name>A0ABV9UD74_9ACTN</name>
<dbReference type="EMBL" id="JBHSIT010000014">
    <property type="protein sequence ID" value="MFC4913012.1"/>
    <property type="molecule type" value="Genomic_DNA"/>
</dbReference>
<dbReference type="Proteomes" id="UP001595872">
    <property type="component" value="Unassembled WGS sequence"/>
</dbReference>
<evidence type="ECO:0000313" key="2">
    <source>
        <dbReference type="Proteomes" id="UP001595872"/>
    </source>
</evidence>
<organism evidence="1 2">
    <name type="scientific">Actinomadura gamaensis</name>
    <dbReference type="NCBI Taxonomy" id="1763541"/>
    <lineage>
        <taxon>Bacteria</taxon>
        <taxon>Bacillati</taxon>
        <taxon>Actinomycetota</taxon>
        <taxon>Actinomycetes</taxon>
        <taxon>Streptosporangiales</taxon>
        <taxon>Thermomonosporaceae</taxon>
        <taxon>Actinomadura</taxon>
    </lineage>
</organism>
<proteinExistence type="predicted"/>
<accession>A0ABV9UD74</accession>
<dbReference type="RefSeq" id="WP_378263502.1">
    <property type="nucleotide sequence ID" value="NZ_JBHSIT010000014.1"/>
</dbReference>
<gene>
    <name evidence="1" type="ORF">ACFPCY_37335</name>
</gene>
<sequence>MADDEHAPRDAVACALQVVDRPASPTPAVLAIELSKQMEAGGKAARSSVDAPE</sequence>
<evidence type="ECO:0000313" key="1">
    <source>
        <dbReference type="EMBL" id="MFC4913012.1"/>
    </source>
</evidence>